<dbReference type="OrthoDB" id="582709at2"/>
<dbReference type="NCBIfam" id="TIGR04153">
    <property type="entry name" value="cyanosortA_assc"/>
    <property type="match status" value="1"/>
</dbReference>
<dbReference type="Proteomes" id="UP000010472">
    <property type="component" value="Chromosome"/>
</dbReference>
<reference evidence="1 2" key="1">
    <citation type="submission" date="2012-06" db="EMBL/GenBank/DDBJ databases">
        <title>Finished chromosome of genome of Crinalium epipsammum PCC 9333.</title>
        <authorList>
            <consortium name="US DOE Joint Genome Institute"/>
            <person name="Gugger M."/>
            <person name="Coursin T."/>
            <person name="Rippka R."/>
            <person name="Tandeau De Marsac N."/>
            <person name="Huntemann M."/>
            <person name="Wei C.-L."/>
            <person name="Han J."/>
            <person name="Detter J.C."/>
            <person name="Han C."/>
            <person name="Tapia R."/>
            <person name="Davenport K."/>
            <person name="Daligault H."/>
            <person name="Erkkila T."/>
            <person name="Gu W."/>
            <person name="Munk A.C.C."/>
            <person name="Teshima H."/>
            <person name="Xu Y."/>
            <person name="Chain P."/>
            <person name="Chen A."/>
            <person name="Krypides N."/>
            <person name="Mavromatis K."/>
            <person name="Markowitz V."/>
            <person name="Szeto E."/>
            <person name="Ivanova N."/>
            <person name="Mikhailova N."/>
            <person name="Ovchinnikova G."/>
            <person name="Pagani I."/>
            <person name="Pati A."/>
            <person name="Goodwin L."/>
            <person name="Peters L."/>
            <person name="Pitluck S."/>
            <person name="Woyke T."/>
            <person name="Kerfeld C."/>
        </authorList>
    </citation>
    <scope>NUCLEOTIDE SEQUENCE [LARGE SCALE GENOMIC DNA]</scope>
    <source>
        <strain evidence="1 2">PCC 9333</strain>
    </source>
</reference>
<evidence type="ECO:0008006" key="3">
    <source>
        <dbReference type="Google" id="ProtNLM"/>
    </source>
</evidence>
<dbReference type="EMBL" id="CP003620">
    <property type="protein sequence ID" value="AFZ13635.1"/>
    <property type="molecule type" value="Genomic_DNA"/>
</dbReference>
<gene>
    <name evidence="1" type="ORF">Cri9333_2789</name>
</gene>
<dbReference type="AlphaFoldDB" id="K9W2J4"/>
<dbReference type="HOGENOM" id="CLU_1260478_0_0_3"/>
<proteinExistence type="predicted"/>
<dbReference type="RefSeq" id="WP_015203745.1">
    <property type="nucleotide sequence ID" value="NC_019753.1"/>
</dbReference>
<dbReference type="eggNOG" id="ENOG503289M">
    <property type="taxonomic scope" value="Bacteria"/>
</dbReference>
<accession>K9W2J4</accession>
<dbReference type="KEGG" id="cep:Cri9333_2789"/>
<evidence type="ECO:0000313" key="2">
    <source>
        <dbReference type="Proteomes" id="UP000010472"/>
    </source>
</evidence>
<sequence length="224" mass="26282">MSFLKQLRMSLLVITNAFVILVLGKIVLSPPIHKESLFPPVVPLPKWQLIDSIESKAISGKPWILSGRDYRYIQNQLPLTIYMRYVEPTDGDVKQLINNHTSIKFSDAQPKLSIRQQSGVGFYGVYVYQQRVYLDACINVRGSSTFTAEQFSNNKKLYQWQFNRLLAYLLADTPLNERRCLLSHLSIPLKGTSPEAAYNNLETIWFSWYRWWSFRFYKRENFRI</sequence>
<keyword evidence="2" id="KW-1185">Reference proteome</keyword>
<evidence type="ECO:0000313" key="1">
    <source>
        <dbReference type="EMBL" id="AFZ13635.1"/>
    </source>
</evidence>
<dbReference type="InterPro" id="IPR026411">
    <property type="entry name" value="Cyanosort_A_assoc"/>
</dbReference>
<organism evidence="1 2">
    <name type="scientific">Crinalium epipsammum PCC 9333</name>
    <dbReference type="NCBI Taxonomy" id="1173022"/>
    <lineage>
        <taxon>Bacteria</taxon>
        <taxon>Bacillati</taxon>
        <taxon>Cyanobacteriota</taxon>
        <taxon>Cyanophyceae</taxon>
        <taxon>Gomontiellales</taxon>
        <taxon>Gomontiellaceae</taxon>
        <taxon>Crinalium</taxon>
    </lineage>
</organism>
<protein>
    <recommendedName>
        <fullName evidence="3">Cyanoexosortase A system-associated protein</fullName>
    </recommendedName>
</protein>
<name>K9W2J4_9CYAN</name>